<dbReference type="Gene3D" id="1.10.10.10">
    <property type="entry name" value="Winged helix-like DNA-binding domain superfamily/Winged helix DNA-binding domain"/>
    <property type="match status" value="1"/>
</dbReference>
<evidence type="ECO:0000256" key="1">
    <source>
        <dbReference type="ARBA" id="ARBA00011344"/>
    </source>
</evidence>
<name>A0A545TUM4_9PROT</name>
<evidence type="ECO:0000259" key="2">
    <source>
        <dbReference type="Pfam" id="PF04542"/>
    </source>
</evidence>
<dbReference type="InterPro" id="IPR036388">
    <property type="entry name" value="WH-like_DNA-bd_sf"/>
</dbReference>
<feature type="domain" description="RNA polymerase sigma factor 70 region 4 type 2" evidence="3">
    <location>
        <begin position="107"/>
        <end position="157"/>
    </location>
</feature>
<dbReference type="PANTHER" id="PTHR30173:SF36">
    <property type="entry name" value="ECF RNA POLYMERASE SIGMA FACTOR SIGJ"/>
    <property type="match status" value="1"/>
</dbReference>
<feature type="domain" description="RNA polymerase sigma-70 region 2" evidence="2">
    <location>
        <begin position="10"/>
        <end position="71"/>
    </location>
</feature>
<evidence type="ECO:0000313" key="5">
    <source>
        <dbReference type="Proteomes" id="UP000315252"/>
    </source>
</evidence>
<reference evidence="4 5" key="1">
    <citation type="submission" date="2019-06" db="EMBL/GenBank/DDBJ databases">
        <title>Whole genome sequence for Rhodospirillaceae sp. R148.</title>
        <authorList>
            <person name="Wang G."/>
        </authorList>
    </citation>
    <scope>NUCLEOTIDE SEQUENCE [LARGE SCALE GENOMIC DNA]</scope>
    <source>
        <strain evidence="4 5">R148</strain>
    </source>
</reference>
<sequence>MKKLEDTLTACRGRLLGLAYRMLGSHADAEDIVQDAYLRVSAREQSGIRDPEAFLFTTVTRLCLDQLKSARARREVYVGPWLPEPVIDSEILSPERATELSDDLSFALLLTLEKLSAAERAAFILHDVFDTSFKQIAETLGKSEAACRQLAARARRAVKTERPNEAAAPELHRTLLTKFAEAVATGDTSRLRALLAADVVSYSDGGGRRVAALNPVVGAEKVARFFVGLFRKHKARGRQSRFHLATLNGLPGFVTYTDGELDHTLSVDLKGERISRIYLVRNPEKLGAVGSLYGT</sequence>
<dbReference type="InterPro" id="IPR052704">
    <property type="entry name" value="ECF_Sigma-70_Domain"/>
</dbReference>
<proteinExistence type="predicted"/>
<dbReference type="InterPro" id="IPR013249">
    <property type="entry name" value="RNA_pol_sigma70_r4_t2"/>
</dbReference>
<dbReference type="Gene3D" id="1.10.1740.10">
    <property type="match status" value="1"/>
</dbReference>
<accession>A0A545TUM4</accession>
<dbReference type="InterPro" id="IPR013325">
    <property type="entry name" value="RNA_pol_sigma_r2"/>
</dbReference>
<dbReference type="InterPro" id="IPR013324">
    <property type="entry name" value="RNA_pol_sigma_r3/r4-like"/>
</dbReference>
<dbReference type="EMBL" id="VHSH01000003">
    <property type="protein sequence ID" value="TQV80925.1"/>
    <property type="molecule type" value="Genomic_DNA"/>
</dbReference>
<dbReference type="GO" id="GO:0016987">
    <property type="term" value="F:sigma factor activity"/>
    <property type="evidence" value="ECO:0007669"/>
    <property type="project" value="InterPro"/>
</dbReference>
<comment type="subunit">
    <text evidence="1">Interacts transiently with the RNA polymerase catalytic core formed by RpoA, RpoB, RpoC and RpoZ (2 alpha, 1 beta, 1 beta' and 1 omega subunit) to form the RNA polymerase holoenzyme that can initiate transcription.</text>
</comment>
<dbReference type="InterPro" id="IPR007627">
    <property type="entry name" value="RNA_pol_sigma70_r2"/>
</dbReference>
<evidence type="ECO:0000259" key="3">
    <source>
        <dbReference type="Pfam" id="PF08281"/>
    </source>
</evidence>
<protein>
    <submittedName>
        <fullName evidence="4">RNA polymerase sigma-70 factor</fullName>
    </submittedName>
</protein>
<dbReference type="InterPro" id="IPR014303">
    <property type="entry name" value="RNA_pol_sigma-70_ECF"/>
</dbReference>
<dbReference type="InterPro" id="IPR032710">
    <property type="entry name" value="NTF2-like_dom_sf"/>
</dbReference>
<dbReference type="Pfam" id="PF08281">
    <property type="entry name" value="Sigma70_r4_2"/>
    <property type="match status" value="1"/>
</dbReference>
<organism evidence="4 5">
    <name type="scientific">Denitrobaculum tricleocarpae</name>
    <dbReference type="NCBI Taxonomy" id="2591009"/>
    <lineage>
        <taxon>Bacteria</taxon>
        <taxon>Pseudomonadati</taxon>
        <taxon>Pseudomonadota</taxon>
        <taxon>Alphaproteobacteria</taxon>
        <taxon>Rhodospirillales</taxon>
        <taxon>Rhodospirillaceae</taxon>
        <taxon>Denitrobaculum</taxon>
    </lineage>
</organism>
<dbReference type="NCBIfam" id="TIGR02937">
    <property type="entry name" value="sigma70-ECF"/>
    <property type="match status" value="1"/>
</dbReference>
<dbReference type="Gene3D" id="3.10.450.50">
    <property type="match status" value="1"/>
</dbReference>
<dbReference type="NCBIfam" id="TIGR02957">
    <property type="entry name" value="SigX4"/>
    <property type="match status" value="1"/>
</dbReference>
<dbReference type="Proteomes" id="UP000315252">
    <property type="component" value="Unassembled WGS sequence"/>
</dbReference>
<keyword evidence="5" id="KW-1185">Reference proteome</keyword>
<dbReference type="GO" id="GO:0006352">
    <property type="term" value="P:DNA-templated transcription initiation"/>
    <property type="evidence" value="ECO:0007669"/>
    <property type="project" value="InterPro"/>
</dbReference>
<dbReference type="PANTHER" id="PTHR30173">
    <property type="entry name" value="SIGMA 19 FACTOR"/>
    <property type="match status" value="1"/>
</dbReference>
<dbReference type="NCBIfam" id="NF007214">
    <property type="entry name" value="PRK09636.1"/>
    <property type="match status" value="1"/>
</dbReference>
<dbReference type="SUPFAM" id="SSF54427">
    <property type="entry name" value="NTF2-like"/>
    <property type="match status" value="1"/>
</dbReference>
<dbReference type="GO" id="GO:0003677">
    <property type="term" value="F:DNA binding"/>
    <property type="evidence" value="ECO:0007669"/>
    <property type="project" value="InterPro"/>
</dbReference>
<dbReference type="RefSeq" id="WP_142896639.1">
    <property type="nucleotide sequence ID" value="NZ_ML660054.1"/>
</dbReference>
<comment type="caution">
    <text evidence="4">The sequence shown here is derived from an EMBL/GenBank/DDBJ whole genome shotgun (WGS) entry which is preliminary data.</text>
</comment>
<dbReference type="Pfam" id="PF04542">
    <property type="entry name" value="Sigma70_r2"/>
    <property type="match status" value="1"/>
</dbReference>
<dbReference type="InterPro" id="IPR014284">
    <property type="entry name" value="RNA_pol_sigma-70_dom"/>
</dbReference>
<dbReference type="SUPFAM" id="SSF88659">
    <property type="entry name" value="Sigma3 and sigma4 domains of RNA polymerase sigma factors"/>
    <property type="match status" value="1"/>
</dbReference>
<evidence type="ECO:0000313" key="4">
    <source>
        <dbReference type="EMBL" id="TQV80925.1"/>
    </source>
</evidence>
<dbReference type="OrthoDB" id="9794372at2"/>
<dbReference type="SUPFAM" id="SSF88946">
    <property type="entry name" value="Sigma2 domain of RNA polymerase sigma factors"/>
    <property type="match status" value="1"/>
</dbReference>
<gene>
    <name evidence="4" type="ORF">FKG95_12335</name>
</gene>
<dbReference type="AlphaFoldDB" id="A0A545TUM4"/>